<dbReference type="RefSeq" id="WP_039717527.1">
    <property type="nucleotide sequence ID" value="NZ_JTJC03000005.1"/>
</dbReference>
<keyword evidence="1" id="KW-0812">Transmembrane</keyword>
<comment type="caution">
    <text evidence="2">The sequence shown here is derived from an EMBL/GenBank/DDBJ whole genome shotgun (WGS) entry which is preliminary data.</text>
</comment>
<keyword evidence="1" id="KW-1133">Transmembrane helix</keyword>
<evidence type="ECO:0000256" key="1">
    <source>
        <dbReference type="SAM" id="Phobius"/>
    </source>
</evidence>
<dbReference type="PANTHER" id="PTHR36109">
    <property type="entry name" value="MEMBRANE PROTEIN-RELATED"/>
    <property type="match status" value="1"/>
</dbReference>
<feature type="transmembrane region" description="Helical" evidence="1">
    <location>
        <begin position="71"/>
        <end position="94"/>
    </location>
</feature>
<gene>
    <name evidence="2" type="ORF">QH73_0019395</name>
</gene>
<evidence type="ECO:0000313" key="3">
    <source>
        <dbReference type="Proteomes" id="UP000031532"/>
    </source>
</evidence>
<reference evidence="2 3" key="1">
    <citation type="journal article" date="2015" name="Genome Announc.">
        <title>Draft Genome Sequence of the Terrestrial Cyanobacterium Scytonema millei VB511283, Isolated from Eastern India.</title>
        <authorList>
            <person name="Sen D."/>
            <person name="Chandrababunaidu M.M."/>
            <person name="Singh D."/>
            <person name="Sanghi N."/>
            <person name="Ghorai A."/>
            <person name="Mishra G.P."/>
            <person name="Madduluri M."/>
            <person name="Adhikary S.P."/>
            <person name="Tripathy S."/>
        </authorList>
    </citation>
    <scope>NUCLEOTIDE SEQUENCE [LARGE SCALE GENOMIC DNA]</scope>
    <source>
        <strain evidence="2 3">VB511283</strain>
    </source>
</reference>
<keyword evidence="2" id="KW-0418">Kinase</keyword>
<keyword evidence="2" id="KW-0808">Transferase</keyword>
<keyword evidence="3" id="KW-1185">Reference proteome</keyword>
<evidence type="ECO:0000313" key="2">
    <source>
        <dbReference type="EMBL" id="NHC36778.1"/>
    </source>
</evidence>
<dbReference type="OrthoDB" id="462701at2"/>
<dbReference type="InterPro" id="IPR052948">
    <property type="entry name" value="Low_temp-induced_all0457"/>
</dbReference>
<dbReference type="PANTHER" id="PTHR36109:SF2">
    <property type="entry name" value="MEMBRANE PROTEIN"/>
    <property type="match status" value="1"/>
</dbReference>
<feature type="transmembrane region" description="Helical" evidence="1">
    <location>
        <begin position="100"/>
        <end position="127"/>
    </location>
</feature>
<proteinExistence type="predicted"/>
<name>A0A9X5I5M4_9CYAN</name>
<organism evidence="2 3">
    <name type="scientific">Scytonema millei VB511283</name>
    <dbReference type="NCBI Taxonomy" id="1245923"/>
    <lineage>
        <taxon>Bacteria</taxon>
        <taxon>Bacillati</taxon>
        <taxon>Cyanobacteriota</taxon>
        <taxon>Cyanophyceae</taxon>
        <taxon>Nostocales</taxon>
        <taxon>Scytonemataceae</taxon>
        <taxon>Scytonema</taxon>
    </lineage>
</organism>
<protein>
    <submittedName>
        <fullName evidence="2">Signal transduction histidine kinase LytS</fullName>
    </submittedName>
</protein>
<keyword evidence="1" id="KW-0472">Membrane</keyword>
<dbReference type="AlphaFoldDB" id="A0A9X5I5M4"/>
<sequence>MVLVKHRCTVGTFTTRQEAEQAFAKLYCAGFPISHISVASKDAELLADLRAAIERTQAGAFATEQTGKSPCAMIVGSTVGAIGGCLASIGILLVPGVAPALAVGTVGTTLAATLFGTGIGLACGGAISTLNCADRLTVSINADSDRSFPQEYLVIVEGTDAEARRAQRILANGASG</sequence>
<accession>A0A9X5I5M4</accession>
<dbReference type="GO" id="GO:0016301">
    <property type="term" value="F:kinase activity"/>
    <property type="evidence" value="ECO:0007669"/>
    <property type="project" value="UniProtKB-KW"/>
</dbReference>
<dbReference type="EMBL" id="JTJC03000005">
    <property type="protein sequence ID" value="NHC36778.1"/>
    <property type="molecule type" value="Genomic_DNA"/>
</dbReference>
<dbReference type="Proteomes" id="UP000031532">
    <property type="component" value="Unassembled WGS sequence"/>
</dbReference>